<evidence type="ECO:0000313" key="3">
    <source>
        <dbReference type="Proteomes" id="UP001498398"/>
    </source>
</evidence>
<organism evidence="2 3">
    <name type="scientific">Marasmiellus scandens</name>
    <dbReference type="NCBI Taxonomy" id="2682957"/>
    <lineage>
        <taxon>Eukaryota</taxon>
        <taxon>Fungi</taxon>
        <taxon>Dikarya</taxon>
        <taxon>Basidiomycota</taxon>
        <taxon>Agaricomycotina</taxon>
        <taxon>Agaricomycetes</taxon>
        <taxon>Agaricomycetidae</taxon>
        <taxon>Agaricales</taxon>
        <taxon>Marasmiineae</taxon>
        <taxon>Omphalotaceae</taxon>
        <taxon>Marasmiellus</taxon>
    </lineage>
</organism>
<dbReference type="EMBL" id="JBANRG010000021">
    <property type="protein sequence ID" value="KAK7456426.1"/>
    <property type="molecule type" value="Genomic_DNA"/>
</dbReference>
<name>A0ABR1JED2_9AGAR</name>
<reference evidence="2 3" key="1">
    <citation type="submission" date="2024-01" db="EMBL/GenBank/DDBJ databases">
        <title>A draft genome for the cacao thread blight pathogen Marasmiellus scandens.</title>
        <authorList>
            <person name="Baruah I.K."/>
            <person name="Leung J."/>
            <person name="Bukari Y."/>
            <person name="Amoako-Attah I."/>
            <person name="Meinhardt L.W."/>
            <person name="Bailey B.A."/>
            <person name="Cohen S.P."/>
        </authorList>
    </citation>
    <scope>NUCLEOTIDE SEQUENCE [LARGE SCALE GENOMIC DNA]</scope>
    <source>
        <strain evidence="2 3">GH-19</strain>
    </source>
</reference>
<evidence type="ECO:0000313" key="2">
    <source>
        <dbReference type="EMBL" id="KAK7456426.1"/>
    </source>
</evidence>
<comment type="caution">
    <text evidence="2">The sequence shown here is derived from an EMBL/GenBank/DDBJ whole genome shotgun (WGS) entry which is preliminary data.</text>
</comment>
<accession>A0ABR1JED2</accession>
<feature type="region of interest" description="Disordered" evidence="1">
    <location>
        <begin position="365"/>
        <end position="385"/>
    </location>
</feature>
<protein>
    <recommendedName>
        <fullName evidence="4">F-box domain-containing protein</fullName>
    </recommendedName>
</protein>
<sequence length="447" mass="51166">MPSECPFSQELIDCIIDELQNSVQDLKSCSLVCYRWLPRTRKHLFSSLSLPCNQIKPGRQHKGEELTVAEIEERIRSLGQILVPTKCSSLPNIASFVNKLVLSADSSWGLTNRVHSFCLNSFADLREISIINFSFDVIPPESLNILPNLLRVHHNTLHTLTLKHLSFDKPSDLIDLLSECNFPSLRRFCFVDVNFHPLEDWRVDSSLTNDAQVASRRPVRPKLESLELSCIPELIGPLFLDPYPFFDLSELRHLKTTNNTYRFRRIFSEYGKSIRDIEMDFPPHALALTSLQPLTNLVNITFHSCIYTNQFHSLPSFISFLPSHKHLAVRGKFPYEAPMENILTSCVDSELERVFIQNRDRDRGDAQTELGLSDGGSSGVDTDGDGEAQKMLPESLLFVFEFPMKYGCGAAEKEERNEAWLRKTRKVLDVDVVCKKYYKHPLVFWNA</sequence>
<gene>
    <name evidence="2" type="ORF">VKT23_010674</name>
</gene>
<proteinExistence type="predicted"/>
<keyword evidence="3" id="KW-1185">Reference proteome</keyword>
<evidence type="ECO:0000256" key="1">
    <source>
        <dbReference type="SAM" id="MobiDB-lite"/>
    </source>
</evidence>
<evidence type="ECO:0008006" key="4">
    <source>
        <dbReference type="Google" id="ProtNLM"/>
    </source>
</evidence>
<dbReference type="Proteomes" id="UP001498398">
    <property type="component" value="Unassembled WGS sequence"/>
</dbReference>